<gene>
    <name evidence="2" type="ORF">GCM10009843_15200</name>
</gene>
<dbReference type="Pfam" id="PF07969">
    <property type="entry name" value="Amidohydro_3"/>
    <property type="match status" value="1"/>
</dbReference>
<dbReference type="InterPro" id="IPR013108">
    <property type="entry name" value="Amidohydro_3"/>
</dbReference>
<dbReference type="PANTHER" id="PTHR22642:SF2">
    <property type="entry name" value="PROTEIN LONG AFTER FAR-RED 3"/>
    <property type="match status" value="1"/>
</dbReference>
<dbReference type="CDD" id="cd01300">
    <property type="entry name" value="YtcJ_like"/>
    <property type="match status" value="1"/>
</dbReference>
<accession>A0ABP5JWB0</accession>
<dbReference type="SUPFAM" id="SSF51338">
    <property type="entry name" value="Composite domain of metallo-dependent hydrolases"/>
    <property type="match status" value="1"/>
</dbReference>
<reference evidence="3" key="1">
    <citation type="journal article" date="2019" name="Int. J. Syst. Evol. Microbiol.">
        <title>The Global Catalogue of Microorganisms (GCM) 10K type strain sequencing project: providing services to taxonomists for standard genome sequencing and annotation.</title>
        <authorList>
            <consortium name="The Broad Institute Genomics Platform"/>
            <consortium name="The Broad Institute Genome Sequencing Center for Infectious Disease"/>
            <person name="Wu L."/>
            <person name="Ma J."/>
        </authorList>
    </citation>
    <scope>NUCLEOTIDE SEQUENCE [LARGE SCALE GENOMIC DNA]</scope>
    <source>
        <strain evidence="3">JCM 16021</strain>
    </source>
</reference>
<dbReference type="EMBL" id="BAAAQQ010000007">
    <property type="protein sequence ID" value="GAA2121170.1"/>
    <property type="molecule type" value="Genomic_DNA"/>
</dbReference>
<evidence type="ECO:0000313" key="3">
    <source>
        <dbReference type="Proteomes" id="UP001500575"/>
    </source>
</evidence>
<dbReference type="Proteomes" id="UP001500575">
    <property type="component" value="Unassembled WGS sequence"/>
</dbReference>
<dbReference type="SUPFAM" id="SSF51556">
    <property type="entry name" value="Metallo-dependent hydrolases"/>
    <property type="match status" value="1"/>
</dbReference>
<dbReference type="InterPro" id="IPR032466">
    <property type="entry name" value="Metal_Hydrolase"/>
</dbReference>
<keyword evidence="3" id="KW-1185">Reference proteome</keyword>
<dbReference type="RefSeq" id="WP_344303078.1">
    <property type="nucleotide sequence ID" value="NZ_BAAAQQ010000007.1"/>
</dbReference>
<name>A0ABP5JWB0_9ACTN</name>
<evidence type="ECO:0000313" key="2">
    <source>
        <dbReference type="EMBL" id="GAA2121170.1"/>
    </source>
</evidence>
<sequence length="529" mass="56515">MRRPVLDLLVENADIVTMDATRPQARRVGVLHGRIVGLDDDLDGWDAAERLNLDGACVLPGFVDAHTHLELTGQTLAAVDISGCATTEAALGLIASAVAFAPPGDEWVEVSGYDHRVLGRHLTAEELHRASRGRKVWVRQISGHASVVSTAVLAELDPALRSGPDAAAGLFKELDQSPVLAQRLPYPVDEVANLVVAAAERARAEGITTCVDAGNGGEVGALSPIDGAAYLTALESGRLPVRMQLMPSMDVLRQLANSQADGFRRGLDLGLRSGFGSDWLGIAAQKVVIDGGMQVETARMSSPYAGTDNVGVWRQDPQEMVDATVDGHRAGWQMALHAIGDAAVDLAIEAFEKAQAAWPRPDARHRIEHGGVIRDDQLSRLAALGVAVVSQPSFVYDFGDHYARQLGSDRTGWLYRGRSLLEHGIPLIGSTDRPLPGNPLRAIQTLVDRTSVGGRVIAAHERIAVGDALKAFTVNAAWVLRREDRSGRVVPGHHADLTLLARNPLRVQTSAIAAITVLGTVVDGRTWFA</sequence>
<proteinExistence type="predicted"/>
<evidence type="ECO:0000259" key="1">
    <source>
        <dbReference type="Pfam" id="PF07969"/>
    </source>
</evidence>
<dbReference type="InterPro" id="IPR033932">
    <property type="entry name" value="YtcJ-like"/>
</dbReference>
<dbReference type="Gene3D" id="3.10.310.70">
    <property type="match status" value="1"/>
</dbReference>
<protein>
    <submittedName>
        <fullName evidence="2">Amidohydrolase</fullName>
    </submittedName>
</protein>
<dbReference type="Gene3D" id="2.30.40.10">
    <property type="entry name" value="Urease, subunit C, domain 1"/>
    <property type="match status" value="1"/>
</dbReference>
<comment type="caution">
    <text evidence="2">The sequence shown here is derived from an EMBL/GenBank/DDBJ whole genome shotgun (WGS) entry which is preliminary data.</text>
</comment>
<dbReference type="InterPro" id="IPR011059">
    <property type="entry name" value="Metal-dep_hydrolase_composite"/>
</dbReference>
<feature type="domain" description="Amidohydrolase 3" evidence="1">
    <location>
        <begin position="52"/>
        <end position="526"/>
    </location>
</feature>
<organism evidence="2 3">
    <name type="scientific">Nocardioides bigeumensis</name>
    <dbReference type="NCBI Taxonomy" id="433657"/>
    <lineage>
        <taxon>Bacteria</taxon>
        <taxon>Bacillati</taxon>
        <taxon>Actinomycetota</taxon>
        <taxon>Actinomycetes</taxon>
        <taxon>Propionibacteriales</taxon>
        <taxon>Nocardioidaceae</taxon>
        <taxon>Nocardioides</taxon>
    </lineage>
</organism>
<dbReference type="Gene3D" id="3.20.20.140">
    <property type="entry name" value="Metal-dependent hydrolases"/>
    <property type="match status" value="1"/>
</dbReference>
<dbReference type="PANTHER" id="PTHR22642">
    <property type="entry name" value="IMIDAZOLONEPROPIONASE"/>
    <property type="match status" value="1"/>
</dbReference>